<evidence type="ECO:0000313" key="2">
    <source>
        <dbReference type="Proteomes" id="UP000584931"/>
    </source>
</evidence>
<dbReference type="EMBL" id="JACCHL010000001">
    <property type="protein sequence ID" value="NYH55294.1"/>
    <property type="molecule type" value="Genomic_DNA"/>
</dbReference>
<accession>A0A7Z0BNA1</accession>
<dbReference type="RefSeq" id="WP_179811405.1">
    <property type="nucleotide sequence ID" value="NZ_JACCHL010000001.1"/>
</dbReference>
<evidence type="ECO:0000313" key="1">
    <source>
        <dbReference type="EMBL" id="NYH55294.1"/>
    </source>
</evidence>
<sequence length="94" mass="10796">MSESDLTPDEERFYATSSTTVLNDILADTATRLGGKLVALARAATTDTERQRWRDRMYEVEDQKEAIDPEDRDALVSHIRQWKAEVARLRDQQA</sequence>
<organism evidence="1 2">
    <name type="scientific">Nocardiopsis sinuspersici</name>
    <dbReference type="NCBI Taxonomy" id="501010"/>
    <lineage>
        <taxon>Bacteria</taxon>
        <taxon>Bacillati</taxon>
        <taxon>Actinomycetota</taxon>
        <taxon>Actinomycetes</taxon>
        <taxon>Streptosporangiales</taxon>
        <taxon>Nocardiopsidaceae</taxon>
        <taxon>Nocardiopsis</taxon>
    </lineage>
</organism>
<name>A0A7Z0BNA1_9ACTN</name>
<gene>
    <name evidence="1" type="ORF">HNR06_004883</name>
</gene>
<dbReference type="AlphaFoldDB" id="A0A7Z0BNA1"/>
<reference evidence="1 2" key="1">
    <citation type="submission" date="2020-07" db="EMBL/GenBank/DDBJ databases">
        <title>Sequencing the genomes of 1000 actinobacteria strains.</title>
        <authorList>
            <person name="Klenk H.-P."/>
        </authorList>
    </citation>
    <scope>NUCLEOTIDE SEQUENCE [LARGE SCALE GENOMIC DNA]</scope>
    <source>
        <strain evidence="1 2">DSM 45278</strain>
    </source>
</reference>
<dbReference type="Proteomes" id="UP000584931">
    <property type="component" value="Unassembled WGS sequence"/>
</dbReference>
<protein>
    <submittedName>
        <fullName evidence="1">Putative secreted protein</fullName>
    </submittedName>
</protein>
<proteinExistence type="predicted"/>
<comment type="caution">
    <text evidence="1">The sequence shown here is derived from an EMBL/GenBank/DDBJ whole genome shotgun (WGS) entry which is preliminary data.</text>
</comment>